<dbReference type="HOGENOM" id="CLU_771454_0_0_6"/>
<keyword evidence="5" id="KW-0449">Lipoprotein</keyword>
<dbReference type="PROSITE" id="PS51257">
    <property type="entry name" value="PROKAR_LIPOPROTEIN"/>
    <property type="match status" value="1"/>
</dbReference>
<evidence type="ECO:0000256" key="3">
    <source>
        <dbReference type="SAM" id="SignalP"/>
    </source>
</evidence>
<dbReference type="GO" id="GO:0030313">
    <property type="term" value="C:cell envelope"/>
    <property type="evidence" value="ECO:0007669"/>
    <property type="project" value="UniProtKB-SubCell"/>
</dbReference>
<gene>
    <name evidence="5" type="ordered locus">TERTU_0833</name>
</gene>
<dbReference type="EMBL" id="CP001614">
    <property type="protein sequence ID" value="ACR12738.1"/>
    <property type="molecule type" value="Genomic_DNA"/>
</dbReference>
<proteinExistence type="predicted"/>
<feature type="chain" id="PRO_5002949030" evidence="3">
    <location>
        <begin position="21"/>
        <end position="359"/>
    </location>
</feature>
<dbReference type="InterPro" id="IPR018976">
    <property type="entry name" value="Imelysin-like"/>
</dbReference>
<dbReference type="Pfam" id="PF09375">
    <property type="entry name" value="Peptidase_M75"/>
    <property type="match status" value="1"/>
</dbReference>
<reference evidence="5 6" key="1">
    <citation type="journal article" date="2009" name="PLoS ONE">
        <title>The complete genome of Teredinibacter turnerae T7901: an intracellular endosymbiont of marine wood-boring bivalves (shipworms).</title>
        <authorList>
            <person name="Yang J.C."/>
            <person name="Madupu R."/>
            <person name="Durkin A.S."/>
            <person name="Ekborg N.A."/>
            <person name="Pedamallu C.S."/>
            <person name="Hostetler J.B."/>
            <person name="Radune D."/>
            <person name="Toms B.S."/>
            <person name="Henrissat B."/>
            <person name="Coutinho P.M."/>
            <person name="Schwarz S."/>
            <person name="Field L."/>
            <person name="Trindade-Silva A.E."/>
            <person name="Soares C.A.G."/>
            <person name="Elshahawi S."/>
            <person name="Hanora A."/>
            <person name="Schmidt E.W."/>
            <person name="Haygood M.G."/>
            <person name="Posfai J."/>
            <person name="Benner J."/>
            <person name="Madinger C."/>
            <person name="Nove J."/>
            <person name="Anton B."/>
            <person name="Chaudhary K."/>
            <person name="Foster J."/>
            <person name="Holman A."/>
            <person name="Kumar S."/>
            <person name="Lessard P.A."/>
            <person name="Luyten Y.A."/>
            <person name="Slatko B."/>
            <person name="Wood N."/>
            <person name="Wu B."/>
            <person name="Teplitski M."/>
            <person name="Mougous J.D."/>
            <person name="Ward N."/>
            <person name="Eisen J.A."/>
            <person name="Badger J.H."/>
            <person name="Distel D.L."/>
        </authorList>
    </citation>
    <scope>NUCLEOTIDE SEQUENCE [LARGE SCALE GENOMIC DNA]</scope>
    <source>
        <strain evidence="6">ATCC 39867 / T7901</strain>
    </source>
</reference>
<dbReference type="Proteomes" id="UP000009080">
    <property type="component" value="Chromosome"/>
</dbReference>
<feature type="signal peptide" evidence="3">
    <location>
        <begin position="1"/>
        <end position="20"/>
    </location>
</feature>
<dbReference type="OrthoDB" id="5729110at2"/>
<evidence type="ECO:0000259" key="4">
    <source>
        <dbReference type="Pfam" id="PF09375"/>
    </source>
</evidence>
<dbReference type="KEGG" id="ttu:TERTU_0833"/>
<feature type="domain" description="Imelysin-like" evidence="4">
    <location>
        <begin position="51"/>
        <end position="254"/>
    </location>
</feature>
<dbReference type="InterPro" id="IPR038352">
    <property type="entry name" value="Imelysin_sf"/>
</dbReference>
<dbReference type="AlphaFoldDB" id="C5BPL5"/>
<name>C5BPL5_TERTT</name>
<organism evidence="5 6">
    <name type="scientific">Teredinibacter turnerae (strain ATCC 39867 / T7901)</name>
    <dbReference type="NCBI Taxonomy" id="377629"/>
    <lineage>
        <taxon>Bacteria</taxon>
        <taxon>Pseudomonadati</taxon>
        <taxon>Pseudomonadota</taxon>
        <taxon>Gammaproteobacteria</taxon>
        <taxon>Cellvibrionales</taxon>
        <taxon>Cellvibrionaceae</taxon>
        <taxon>Teredinibacter</taxon>
    </lineage>
</organism>
<protein>
    <submittedName>
        <fullName evidence="5">Lipoprotein</fullName>
    </submittedName>
</protein>
<sequence length="359" mass="39271">MQKKIAHSLLLTVICGALFACGGSRSNDPVEPTQSALDKTLQLVVDRQIIPVAEKFAAAAASYGENADNFCALQDANSLADLQQSWKNLALHWYHLLPYNFGPMKNDVVFPNFMFVDAYRLRGTSYTATVREEIADVIATSEPLGSGYFDFLPFQKGGLLALEVLSFESANQQRDSDAIVQSYAASSARCELLTGHAAQLVKRAEAITVGWQQSYNGETRSYRERFLAAELPDGTPPLTELLTVVQEHLDYLKQRSAVTSVAQIADIPWELMSATVAEVDALLHGRQEDQFNFIAVMRSAGAAQAADTVEGNLAFVYQSIDARNVTDFEVGVSLLDGNFKREIPNGLDVDLGITFTDGD</sequence>
<evidence type="ECO:0000256" key="2">
    <source>
        <dbReference type="ARBA" id="ARBA00022729"/>
    </source>
</evidence>
<accession>C5BPL5</accession>
<keyword evidence="6" id="KW-1185">Reference proteome</keyword>
<comment type="subcellular location">
    <subcellularLocation>
        <location evidence="1">Cell envelope</location>
    </subcellularLocation>
</comment>
<dbReference type="STRING" id="377629.TERTU_0833"/>
<evidence type="ECO:0000313" key="5">
    <source>
        <dbReference type="EMBL" id="ACR12738.1"/>
    </source>
</evidence>
<evidence type="ECO:0000313" key="6">
    <source>
        <dbReference type="Proteomes" id="UP000009080"/>
    </source>
</evidence>
<dbReference type="RefSeq" id="WP_015818850.1">
    <property type="nucleotide sequence ID" value="NC_012997.1"/>
</dbReference>
<dbReference type="Gene3D" id="1.20.1420.20">
    <property type="entry name" value="M75 peptidase, HXXE motif"/>
    <property type="match status" value="1"/>
</dbReference>
<evidence type="ECO:0000256" key="1">
    <source>
        <dbReference type="ARBA" id="ARBA00004196"/>
    </source>
</evidence>
<keyword evidence="2 3" id="KW-0732">Signal</keyword>
<dbReference type="eggNOG" id="COG3489">
    <property type="taxonomic scope" value="Bacteria"/>
</dbReference>